<reference evidence="3" key="1">
    <citation type="submission" date="2017-09" db="EMBL/GenBank/DDBJ databases">
        <title>Depth-based differentiation of microbial function through sediment-hosted aquifers and enrichment of novel symbionts in the deep terrestrial subsurface.</title>
        <authorList>
            <person name="Probst A.J."/>
            <person name="Ladd B."/>
            <person name="Jarett J.K."/>
            <person name="Geller-Mcgrath D.E."/>
            <person name="Sieber C.M.K."/>
            <person name="Emerson J.B."/>
            <person name="Anantharaman K."/>
            <person name="Thomas B.C."/>
            <person name="Malmstrom R."/>
            <person name="Stieglmeier M."/>
            <person name="Klingl A."/>
            <person name="Woyke T."/>
            <person name="Ryan C.M."/>
            <person name="Banfield J.F."/>
        </authorList>
    </citation>
    <scope>NUCLEOTIDE SEQUENCE [LARGE SCALE GENOMIC DNA]</scope>
</reference>
<keyword evidence="1" id="KW-1133">Transmembrane helix</keyword>
<gene>
    <name evidence="2" type="ORF">COV01_03700</name>
</gene>
<keyword evidence="1" id="KW-0472">Membrane</keyword>
<sequence>MISCSITFSNMREFQDKRQWKRTFKSRYFIALLIIMAVLIAHGVWNAYSRYARSAVAVNNLEMEKDRLMQRQDDLDHSVQTLQTPEGVDREIRSTYGLVRPGEELIVVVGANEGSTSDYNSIKKGWWSRFVSLFK</sequence>
<evidence type="ECO:0000313" key="2">
    <source>
        <dbReference type="EMBL" id="PJE73918.1"/>
    </source>
</evidence>
<dbReference type="EMBL" id="PFEQ01000014">
    <property type="protein sequence ID" value="PJE73918.1"/>
    <property type="molecule type" value="Genomic_DNA"/>
</dbReference>
<evidence type="ECO:0000313" key="3">
    <source>
        <dbReference type="Proteomes" id="UP000228700"/>
    </source>
</evidence>
<comment type="caution">
    <text evidence="2">The sequence shown here is derived from an EMBL/GenBank/DDBJ whole genome shotgun (WGS) entry which is preliminary data.</text>
</comment>
<keyword evidence="1" id="KW-0812">Transmembrane</keyword>
<proteinExistence type="predicted"/>
<organism evidence="2 3">
    <name type="scientific">Candidatus Taylorbacteria bacterium CG10_big_fil_rev_8_21_14_0_10_41_48</name>
    <dbReference type="NCBI Taxonomy" id="1975024"/>
    <lineage>
        <taxon>Bacteria</taxon>
        <taxon>Candidatus Tayloriibacteriota</taxon>
    </lineage>
</organism>
<dbReference type="InterPro" id="IPR007060">
    <property type="entry name" value="FtsL/DivIC"/>
</dbReference>
<evidence type="ECO:0000256" key="1">
    <source>
        <dbReference type="SAM" id="Phobius"/>
    </source>
</evidence>
<name>A0A2M8LBD7_9BACT</name>
<protein>
    <recommendedName>
        <fullName evidence="4">Septum formation initiator</fullName>
    </recommendedName>
</protein>
<dbReference type="Pfam" id="PF04977">
    <property type="entry name" value="DivIC"/>
    <property type="match status" value="1"/>
</dbReference>
<accession>A0A2M8LBD7</accession>
<dbReference type="Proteomes" id="UP000228700">
    <property type="component" value="Unassembled WGS sequence"/>
</dbReference>
<feature type="transmembrane region" description="Helical" evidence="1">
    <location>
        <begin position="28"/>
        <end position="48"/>
    </location>
</feature>
<dbReference type="AlphaFoldDB" id="A0A2M8LBD7"/>
<evidence type="ECO:0008006" key="4">
    <source>
        <dbReference type="Google" id="ProtNLM"/>
    </source>
</evidence>